<protein>
    <recommendedName>
        <fullName evidence="4">Nucleotide-diphospho-sugar transferase domain-containing protein</fullName>
    </recommendedName>
</protein>
<dbReference type="Proteomes" id="UP000751190">
    <property type="component" value="Unassembled WGS sequence"/>
</dbReference>
<organism evidence="2 3">
    <name type="scientific">Diacronema lutheri</name>
    <name type="common">Unicellular marine alga</name>
    <name type="synonym">Monochrysis lutheri</name>
    <dbReference type="NCBI Taxonomy" id="2081491"/>
    <lineage>
        <taxon>Eukaryota</taxon>
        <taxon>Haptista</taxon>
        <taxon>Haptophyta</taxon>
        <taxon>Pavlovophyceae</taxon>
        <taxon>Pavlovales</taxon>
        <taxon>Pavlovaceae</taxon>
        <taxon>Diacronema</taxon>
    </lineage>
</organism>
<keyword evidence="3" id="KW-1185">Reference proteome</keyword>
<dbReference type="InterPro" id="IPR029044">
    <property type="entry name" value="Nucleotide-diphossugar_trans"/>
</dbReference>
<dbReference type="EMBL" id="JAGTXO010000044">
    <property type="protein sequence ID" value="KAG8459145.1"/>
    <property type="molecule type" value="Genomic_DNA"/>
</dbReference>
<reference evidence="2" key="1">
    <citation type="submission" date="2021-05" db="EMBL/GenBank/DDBJ databases">
        <title>The genome of the haptophyte Pavlova lutheri (Diacronema luteri, Pavlovales) - a model for lipid biosynthesis in eukaryotic algae.</title>
        <authorList>
            <person name="Hulatt C.J."/>
            <person name="Posewitz M.C."/>
        </authorList>
    </citation>
    <scope>NUCLEOTIDE SEQUENCE</scope>
    <source>
        <strain evidence="2">NIVA-4/92</strain>
    </source>
</reference>
<evidence type="ECO:0000313" key="2">
    <source>
        <dbReference type="EMBL" id="KAG8459145.1"/>
    </source>
</evidence>
<evidence type="ECO:0000313" key="3">
    <source>
        <dbReference type="Proteomes" id="UP000751190"/>
    </source>
</evidence>
<gene>
    <name evidence="2" type="ORF">KFE25_002552</name>
</gene>
<name>A0A8J5XGR1_DIALT</name>
<evidence type="ECO:0000256" key="1">
    <source>
        <dbReference type="SAM" id="MobiDB-lite"/>
    </source>
</evidence>
<feature type="region of interest" description="Disordered" evidence="1">
    <location>
        <begin position="310"/>
        <end position="330"/>
    </location>
</feature>
<dbReference type="OrthoDB" id="10499147at2759"/>
<sequence>MGDTRSLFARGATTEHPYVVYMAAVNYRYAVANSHAFMYMQLPCVQVVASDAPGVCAGCVHERHGPRHASWCKLLAVWHALDVLHSDLAVWMDSDAYFKATEIGVEHLFEQSAAPLAFFRNVPFNSVGKRNAGVFMVRNGSLARRLLAEWWDDNPSDGAFNLRHDYEQRSLSHSMAKRFGSSMHILRPAVLLGRDALVNHVATFRAAQRVPLARQALERDSAARLLTPADFAAVRAVPITATAPRARDRIIFPHGAAGPTALVYFRPAPAPPFGRAPDERAHALPAASHTSAPTTAASVAGWRRSLARPSGAAASSADGSSAADASSSDGVGSARHCPPFSWPALVIWLGSDADGAAALAVMRSMGLSRAALLAGSDARDATAVRDILGGRDFSHLHCPLWRRIAAKRVGVWASHMRALDAAVSSGEPLLVLEQDFFSRNHTAFKRAASCLAATLSGRTAWDLVYLGSCVEDQARVRSCSCIDGCGAGSQASTWLSSVHAPACTHGLLYSTRGARRLAQADELRLWAVRYWNATLGLEERLRSPACKWSPTFKLAKEGWYRTINSGHDQVLRSFARSGRLAALHVWPQMVEQRQRLRSKYFSYRGFVPKACTALRESAR</sequence>
<accession>A0A8J5XGR1</accession>
<dbReference type="Gene3D" id="3.90.550.10">
    <property type="entry name" value="Spore Coat Polysaccharide Biosynthesis Protein SpsA, Chain A"/>
    <property type="match status" value="1"/>
</dbReference>
<evidence type="ECO:0008006" key="4">
    <source>
        <dbReference type="Google" id="ProtNLM"/>
    </source>
</evidence>
<dbReference type="AlphaFoldDB" id="A0A8J5XGR1"/>
<comment type="caution">
    <text evidence="2">The sequence shown here is derived from an EMBL/GenBank/DDBJ whole genome shotgun (WGS) entry which is preliminary data.</text>
</comment>
<proteinExistence type="predicted"/>